<accession>A0A3A1YYR2</accession>
<comment type="caution">
    <text evidence="1">The sequence shown here is derived from an EMBL/GenBank/DDBJ whole genome shotgun (WGS) entry which is preliminary data.</text>
</comment>
<dbReference type="Pfam" id="PF04340">
    <property type="entry name" value="DUF484"/>
    <property type="match status" value="1"/>
</dbReference>
<dbReference type="Proteomes" id="UP000266206">
    <property type="component" value="Unassembled WGS sequence"/>
</dbReference>
<evidence type="ECO:0000313" key="1">
    <source>
        <dbReference type="EMBL" id="RIY42318.1"/>
    </source>
</evidence>
<proteinExistence type="predicted"/>
<dbReference type="SUPFAM" id="SSF55781">
    <property type="entry name" value="GAF domain-like"/>
    <property type="match status" value="1"/>
</dbReference>
<evidence type="ECO:0000313" key="2">
    <source>
        <dbReference type="Proteomes" id="UP000266206"/>
    </source>
</evidence>
<dbReference type="PANTHER" id="PTHR38765">
    <property type="entry name" value="DUF484 DOMAIN-CONTAINING PROTEIN"/>
    <property type="match status" value="1"/>
</dbReference>
<reference evidence="1 2" key="1">
    <citation type="submission" date="2017-08" db="EMBL/GenBank/DDBJ databases">
        <title>Pusillimonas indicus sp. nov., a member of the family Alcaligenaceae isolated from surface seawater.</title>
        <authorList>
            <person name="Li J."/>
        </authorList>
    </citation>
    <scope>NUCLEOTIDE SEQUENCE [LARGE SCALE GENOMIC DNA]</scope>
    <source>
        <strain evidence="1 2">L52-1-41</strain>
    </source>
</reference>
<sequence>MSASTFTPEEIARFLASNPDFFQEHAEVFSELRVPHPHETRAISLGERQILTLRAKTKDLEWRLSGLINNASGNEKISRTLTSWCCRMLAEPQAERLPQLIVEHLSSLFELPNTTLKVWGLSQCNDTHFTDGITEEIKQYANALSAPYCGPVTDQPVLAWLDAPAQSLAVVPMKDDSGVFGLLVLGAEDKDRFQPDMGTAFLEILSSLASAALSRLK</sequence>
<dbReference type="OrthoDB" id="8525200at2"/>
<evidence type="ECO:0008006" key="3">
    <source>
        <dbReference type="Google" id="ProtNLM"/>
    </source>
</evidence>
<dbReference type="Gene3D" id="3.30.450.40">
    <property type="match status" value="1"/>
</dbReference>
<protein>
    <recommendedName>
        <fullName evidence="3">DUF484 domain-containing protein</fullName>
    </recommendedName>
</protein>
<gene>
    <name evidence="1" type="ORF">CJP73_02495</name>
</gene>
<dbReference type="AlphaFoldDB" id="A0A3A1YYR2"/>
<dbReference type="RefSeq" id="WP_119515396.1">
    <property type="nucleotide sequence ID" value="NZ_NQYH01000001.1"/>
</dbReference>
<dbReference type="InterPro" id="IPR007435">
    <property type="entry name" value="DUF484"/>
</dbReference>
<dbReference type="PANTHER" id="PTHR38765:SF1">
    <property type="entry name" value="DUF484 DOMAIN-CONTAINING PROTEIN"/>
    <property type="match status" value="1"/>
</dbReference>
<name>A0A3A1YYR2_9BURK</name>
<dbReference type="EMBL" id="NQYH01000001">
    <property type="protein sequence ID" value="RIY42318.1"/>
    <property type="molecule type" value="Genomic_DNA"/>
</dbReference>
<dbReference type="InterPro" id="IPR029016">
    <property type="entry name" value="GAF-like_dom_sf"/>
</dbReference>
<organism evidence="1 2">
    <name type="scientific">Neopusillimonas maritima</name>
    <dbReference type="NCBI Taxonomy" id="2026239"/>
    <lineage>
        <taxon>Bacteria</taxon>
        <taxon>Pseudomonadati</taxon>
        <taxon>Pseudomonadota</taxon>
        <taxon>Betaproteobacteria</taxon>
        <taxon>Burkholderiales</taxon>
        <taxon>Alcaligenaceae</taxon>
        <taxon>Neopusillimonas</taxon>
    </lineage>
</organism>